<accession>A0A367IT34</accession>
<feature type="domain" description="RGS1/SST2-like Fungal-Differentiation Regulator" evidence="1">
    <location>
        <begin position="12"/>
        <end position="117"/>
    </location>
</feature>
<name>A0A367IT34_RHIST</name>
<dbReference type="Proteomes" id="UP000253551">
    <property type="component" value="Unassembled WGS sequence"/>
</dbReference>
<dbReference type="InterPro" id="IPR058855">
    <property type="entry name" value="RGS1/SST2-like_Fungal-DR"/>
</dbReference>
<dbReference type="Gene3D" id="1.10.167.10">
    <property type="entry name" value="Regulator of G-protein Signalling 4, domain 2"/>
    <property type="match status" value="1"/>
</dbReference>
<comment type="caution">
    <text evidence="2">The sequence shown here is derived from an EMBL/GenBank/DDBJ whole genome shotgun (WGS) entry which is preliminary data.</text>
</comment>
<dbReference type="InterPro" id="IPR044926">
    <property type="entry name" value="RGS_subdomain_2"/>
</dbReference>
<dbReference type="EMBL" id="PJQM01005808">
    <property type="protein sequence ID" value="RCH80812.1"/>
    <property type="molecule type" value="Genomic_DNA"/>
</dbReference>
<dbReference type="OrthoDB" id="196547at2759"/>
<dbReference type="STRING" id="4846.A0A367IT34"/>
<organism evidence="2 3">
    <name type="scientific">Rhizopus stolonifer</name>
    <name type="common">Rhizopus nigricans</name>
    <dbReference type="NCBI Taxonomy" id="4846"/>
    <lineage>
        <taxon>Eukaryota</taxon>
        <taxon>Fungi</taxon>
        <taxon>Fungi incertae sedis</taxon>
        <taxon>Mucoromycota</taxon>
        <taxon>Mucoromycotina</taxon>
        <taxon>Mucoromycetes</taxon>
        <taxon>Mucorales</taxon>
        <taxon>Mucorineae</taxon>
        <taxon>Rhizopodaceae</taxon>
        <taxon>Rhizopus</taxon>
    </lineage>
</organism>
<evidence type="ECO:0000259" key="1">
    <source>
        <dbReference type="Pfam" id="PF25889"/>
    </source>
</evidence>
<dbReference type="AlphaFoldDB" id="A0A367IT34"/>
<dbReference type="InterPro" id="IPR036305">
    <property type="entry name" value="RGS_sf"/>
</dbReference>
<dbReference type="SUPFAM" id="SSF48097">
    <property type="entry name" value="Regulator of G-protein signaling, RGS"/>
    <property type="match status" value="1"/>
</dbReference>
<keyword evidence="3" id="KW-1185">Reference proteome</keyword>
<dbReference type="Pfam" id="PF25889">
    <property type="entry name" value="WHD_Fungal_DR"/>
    <property type="match status" value="1"/>
</dbReference>
<protein>
    <recommendedName>
        <fullName evidence="1">RGS1/SST2-like Fungal-Differentiation Regulator domain-containing protein</fullName>
    </recommendedName>
</protein>
<evidence type="ECO:0000313" key="3">
    <source>
        <dbReference type="Proteomes" id="UP000253551"/>
    </source>
</evidence>
<proteinExistence type="predicted"/>
<reference evidence="2 3" key="1">
    <citation type="journal article" date="2018" name="G3 (Bethesda)">
        <title>Phylogenetic and Phylogenomic Definition of Rhizopus Species.</title>
        <authorList>
            <person name="Gryganskyi A.P."/>
            <person name="Golan J."/>
            <person name="Dolatabadi S."/>
            <person name="Mondo S."/>
            <person name="Robb S."/>
            <person name="Idnurm A."/>
            <person name="Muszewska A."/>
            <person name="Steczkiewicz K."/>
            <person name="Masonjones S."/>
            <person name="Liao H.L."/>
            <person name="Gajdeczka M.T."/>
            <person name="Anike F."/>
            <person name="Vuek A."/>
            <person name="Anishchenko I.M."/>
            <person name="Voigt K."/>
            <person name="de Hoog G.S."/>
            <person name="Smith M.E."/>
            <person name="Heitman J."/>
            <person name="Vilgalys R."/>
            <person name="Stajich J.E."/>
        </authorList>
    </citation>
    <scope>NUCLEOTIDE SEQUENCE [LARGE SCALE GENOMIC DNA]</scope>
    <source>
        <strain evidence="2 3">LSU 92-RS-03</strain>
    </source>
</reference>
<sequence length="502" mass="58325">MSLYPPLASTIQFTIDGRPSVHVTNTFTSEEAIKELAVLKFSSLDHQTTTTTIFNMAKEMAKALIQQFLWTRLIESATEPQNRTYRDKGLWRVRSKGLCVLQDFCLRTKSDIWRLKKNVSNAELMYLIELERTQNDRIQRQRKYMATLFTILIASLPLKHQPLDASLCQIQKDFGVHSDNAPSLHSSCDSGSFETKPRHLTDLFPNMRILANDLLVDSDTGYQQHQALLHNLSPTYYNKFKMRAIFSSKLCCNWLVEYCTVSSTDEAETVMTEFLKLGWITFFDRKNDHLEEVESSKSVILKLTKTGMNVIMDESLNTQRTVNFDFELMSPPVRTPRLSSGIDYFSMSTDYFSDLTTPPLTPTCSDETLKQILKDGQQTLLFREHLEMHGKCVRDLDFLVDYDLLHRRCQVSLVTNQKQLFEDARVLWDAYFKRCELSVDETLKKEMSISLEVSYQNLLKMLTWFDKVNDQLQKIISESLDRFIKSQYKIFELDDFPPPPSR</sequence>
<evidence type="ECO:0000313" key="2">
    <source>
        <dbReference type="EMBL" id="RCH80812.1"/>
    </source>
</evidence>
<gene>
    <name evidence="2" type="ORF">CU098_002767</name>
</gene>